<dbReference type="Proteomes" id="UP001382455">
    <property type="component" value="Unassembled WGS sequence"/>
</dbReference>
<evidence type="ECO:0000313" key="2">
    <source>
        <dbReference type="Proteomes" id="UP001382455"/>
    </source>
</evidence>
<dbReference type="RefSeq" id="WP_336435306.1">
    <property type="nucleotide sequence ID" value="NZ_JBAWKS010000001.1"/>
</dbReference>
<proteinExistence type="predicted"/>
<dbReference type="EMBL" id="JBAWKS010000001">
    <property type="protein sequence ID" value="MEI4549938.1"/>
    <property type="molecule type" value="Genomic_DNA"/>
</dbReference>
<evidence type="ECO:0000313" key="1">
    <source>
        <dbReference type="EMBL" id="MEI4549938.1"/>
    </source>
</evidence>
<protein>
    <submittedName>
        <fullName evidence="1">Uncharacterized protein</fullName>
    </submittedName>
</protein>
<keyword evidence="2" id="KW-1185">Reference proteome</keyword>
<comment type="caution">
    <text evidence="1">The sequence shown here is derived from an EMBL/GenBank/DDBJ whole genome shotgun (WGS) entry which is preliminary data.</text>
</comment>
<organism evidence="1 2">
    <name type="scientific">Pseudoalteromonas spongiae</name>
    <dbReference type="NCBI Taxonomy" id="298657"/>
    <lineage>
        <taxon>Bacteria</taxon>
        <taxon>Pseudomonadati</taxon>
        <taxon>Pseudomonadota</taxon>
        <taxon>Gammaproteobacteria</taxon>
        <taxon>Alteromonadales</taxon>
        <taxon>Pseudoalteromonadaceae</taxon>
        <taxon>Pseudoalteromonas</taxon>
    </lineage>
</organism>
<accession>A0ABU8ESI0</accession>
<reference evidence="1 2" key="1">
    <citation type="submission" date="2023-12" db="EMBL/GenBank/DDBJ databases">
        <title>Friends and Foes: Symbiotic and Algicidal bacterial influence on Karenia brevis blooms.</title>
        <authorList>
            <person name="Fei C."/>
            <person name="Mohamed A.R."/>
            <person name="Booker A."/>
            <person name="Arshad M."/>
            <person name="Klass S."/>
            <person name="Ahn S."/>
            <person name="Gilbert P.M."/>
            <person name="Heil C.A."/>
            <person name="Martinez J.M."/>
            <person name="Amin S.A."/>
        </authorList>
    </citation>
    <scope>NUCLEOTIDE SEQUENCE [LARGE SCALE GENOMIC DNA]</scope>
    <source>
        <strain evidence="1 2">CE15</strain>
    </source>
</reference>
<sequence>MKNPITTQQLINLFDDLSRAIYLSDGAVLDYNLEQIDETFDEIWKKSIEVHYWGSSDYDYEAAKRVFEESLIILGGLKQENDLCVDRDNEFYGLQYAFDFDENQ</sequence>
<name>A0ABU8ESI0_9GAMM</name>
<gene>
    <name evidence="1" type="ORF">WAE96_09640</name>
</gene>